<feature type="active site" description="Tele-phosphohistidine intermediate" evidence="1">
    <location>
        <position position="16"/>
    </location>
</feature>
<feature type="active site" description="Proton donor/acceptor" evidence="1">
    <location>
        <position position="85"/>
    </location>
</feature>
<dbReference type="SUPFAM" id="SSF53254">
    <property type="entry name" value="Phosphoglycerate mutase-like"/>
    <property type="match status" value="1"/>
</dbReference>
<dbReference type="PIRSF" id="PIRSF000709">
    <property type="entry name" value="6PFK_2-Ptase"/>
    <property type="match status" value="1"/>
</dbReference>
<gene>
    <name evidence="3" type="ORF">FWJ25_08975</name>
</gene>
<dbReference type="PANTHER" id="PTHR48100">
    <property type="entry name" value="BROAD-SPECIFICITY PHOSPHATASE YOR283W-RELATED"/>
    <property type="match status" value="1"/>
</dbReference>
<dbReference type="AlphaFoldDB" id="A0A5B0VI22"/>
<dbReference type="EMBL" id="VTUU01000003">
    <property type="protein sequence ID" value="KAA1174360.1"/>
    <property type="molecule type" value="Genomic_DNA"/>
</dbReference>
<reference evidence="3 4" key="1">
    <citation type="submission" date="2019-08" db="EMBL/GenBank/DDBJ databases">
        <title>Marinobacter ZYF650 sp. nov., a marine bacterium isolated from seawater of the Mariana trench.</title>
        <authorList>
            <person name="Ahmad W."/>
        </authorList>
    </citation>
    <scope>NUCLEOTIDE SEQUENCE [LARGE SCALE GENOMIC DNA]</scope>
    <source>
        <strain evidence="3 4">ZYF650</strain>
    </source>
</reference>
<sequence length="209" mass="23549">MSEFTSTSTIIDLIRHGEPEGGQKFRGALDDPLSELGWQQMRGAIAEKDRWDAVVSSPMKRCRFFAEEVARARDIPLHIAENLREVSFGVWEGLTAEAINEQFGDDLARFWSNPGSFTPPEGEPMVEFRDRVVQCFRQWQDELAGQRVLVVCHGGVIRMILADVLGVPLERSFASVSVPYANRSRIRVDQSVHGEFRSLLSHFSSELLG</sequence>
<name>A0A5B0VI22_9GAMM</name>
<dbReference type="InterPro" id="IPR029033">
    <property type="entry name" value="His_PPase_superfam"/>
</dbReference>
<dbReference type="PANTHER" id="PTHR48100:SF1">
    <property type="entry name" value="HISTIDINE PHOSPHATASE FAMILY PROTEIN-RELATED"/>
    <property type="match status" value="1"/>
</dbReference>
<dbReference type="Proteomes" id="UP000323161">
    <property type="component" value="Unassembled WGS sequence"/>
</dbReference>
<dbReference type="Gene3D" id="3.40.50.1240">
    <property type="entry name" value="Phosphoglycerate mutase-like"/>
    <property type="match status" value="1"/>
</dbReference>
<dbReference type="SMART" id="SM00855">
    <property type="entry name" value="PGAM"/>
    <property type="match status" value="1"/>
</dbReference>
<dbReference type="Pfam" id="PF00300">
    <property type="entry name" value="His_Phos_1"/>
    <property type="match status" value="1"/>
</dbReference>
<dbReference type="GO" id="GO:0005737">
    <property type="term" value="C:cytoplasm"/>
    <property type="evidence" value="ECO:0007669"/>
    <property type="project" value="TreeGrafter"/>
</dbReference>
<keyword evidence="4" id="KW-1185">Reference proteome</keyword>
<dbReference type="InterPro" id="IPR013078">
    <property type="entry name" value="His_Pase_superF_clade-1"/>
</dbReference>
<comment type="caution">
    <text evidence="3">The sequence shown here is derived from an EMBL/GenBank/DDBJ whole genome shotgun (WGS) entry which is preliminary data.</text>
</comment>
<evidence type="ECO:0000313" key="4">
    <source>
        <dbReference type="Proteomes" id="UP000323161"/>
    </source>
</evidence>
<dbReference type="GO" id="GO:0016791">
    <property type="term" value="F:phosphatase activity"/>
    <property type="evidence" value="ECO:0007669"/>
    <property type="project" value="TreeGrafter"/>
</dbReference>
<evidence type="ECO:0000313" key="3">
    <source>
        <dbReference type="EMBL" id="KAA1174360.1"/>
    </source>
</evidence>
<dbReference type="RefSeq" id="WP_149599925.1">
    <property type="nucleotide sequence ID" value="NZ_VTUU01000003.1"/>
</dbReference>
<proteinExistence type="predicted"/>
<feature type="binding site" evidence="2">
    <location>
        <position position="61"/>
    </location>
    <ligand>
        <name>substrate</name>
    </ligand>
</feature>
<dbReference type="CDD" id="cd07067">
    <property type="entry name" value="HP_PGM_like"/>
    <property type="match status" value="1"/>
</dbReference>
<evidence type="ECO:0000256" key="1">
    <source>
        <dbReference type="PIRSR" id="PIRSR613078-1"/>
    </source>
</evidence>
<evidence type="ECO:0000256" key="2">
    <source>
        <dbReference type="PIRSR" id="PIRSR613078-2"/>
    </source>
</evidence>
<organism evidence="3 4">
    <name type="scientific">Marinobacter salinexigens</name>
    <dbReference type="NCBI Taxonomy" id="2919747"/>
    <lineage>
        <taxon>Bacteria</taxon>
        <taxon>Pseudomonadati</taxon>
        <taxon>Pseudomonadota</taxon>
        <taxon>Gammaproteobacteria</taxon>
        <taxon>Pseudomonadales</taxon>
        <taxon>Marinobacteraceae</taxon>
        <taxon>Marinobacter</taxon>
    </lineage>
</organism>
<accession>A0A5B0VI22</accession>
<protein>
    <submittedName>
        <fullName evidence="3">Histidine phosphatase family protein</fullName>
    </submittedName>
</protein>
<dbReference type="InterPro" id="IPR050275">
    <property type="entry name" value="PGM_Phosphatase"/>
</dbReference>